<feature type="signal peptide" evidence="1">
    <location>
        <begin position="1"/>
        <end position="20"/>
    </location>
</feature>
<reference evidence="2 3" key="1">
    <citation type="journal article" date="2019" name="Nat. Med.">
        <title>A library of human gut bacterial isolates paired with longitudinal multiomics data enables mechanistic microbiome research.</title>
        <authorList>
            <person name="Poyet M."/>
            <person name="Groussin M."/>
            <person name="Gibbons S.M."/>
            <person name="Avila-Pacheco J."/>
            <person name="Jiang X."/>
            <person name="Kearney S.M."/>
            <person name="Perrotta A.R."/>
            <person name="Berdy B."/>
            <person name="Zhao S."/>
            <person name="Lieberman T.D."/>
            <person name="Swanson P.K."/>
            <person name="Smith M."/>
            <person name="Roesemann S."/>
            <person name="Alexander J.E."/>
            <person name="Rich S.A."/>
            <person name="Livny J."/>
            <person name="Vlamakis H."/>
            <person name="Clish C."/>
            <person name="Bullock K."/>
            <person name="Deik A."/>
            <person name="Scott J."/>
            <person name="Pierce K.A."/>
            <person name="Xavier R.J."/>
            <person name="Alm E.J."/>
        </authorList>
    </citation>
    <scope>NUCLEOTIDE SEQUENCE [LARGE SCALE GENOMIC DNA]</scope>
    <source>
        <strain evidence="2 3">BIOML-A8</strain>
    </source>
</reference>
<keyword evidence="1" id="KW-0732">Signal</keyword>
<evidence type="ECO:0000313" key="3">
    <source>
        <dbReference type="Proteomes" id="UP000482653"/>
    </source>
</evidence>
<proteinExistence type="predicted"/>
<evidence type="ECO:0000313" key="2">
    <source>
        <dbReference type="EMBL" id="KAA5413477.1"/>
    </source>
</evidence>
<evidence type="ECO:0000256" key="1">
    <source>
        <dbReference type="SAM" id="SignalP"/>
    </source>
</evidence>
<dbReference type="RefSeq" id="WP_149948210.1">
    <property type="nucleotide sequence ID" value="NZ_JADMXO010000011.1"/>
</dbReference>
<dbReference type="AlphaFoldDB" id="A0A6L3JSA8"/>
<name>A0A6L3JSA8_9BACE</name>
<gene>
    <name evidence="2" type="ORF">F2Y87_25705</name>
</gene>
<dbReference type="Proteomes" id="UP000482653">
    <property type="component" value="Unassembled WGS sequence"/>
</dbReference>
<sequence length="359" mass="39919">MKKVFFSLVMIFAATGGVKAQEVPIVTLQKGETTQLFYGADAYKEAMAAAENGNTIILGPSTFNATDITKAVSIYGNGYVMHSSEATEKEGNIAYATRINGDFTIALDSVNGQPAEGLYIEGIYSNNRVWVKKHLASASFIKCRFQNFALWKSQYNNDMTTSKDVQFNHCRFAAWFEPGESQNMSISNCIVNALGRNRDTSTINIQNCIIFTVLNNLRATLKNNIIYRSIHGDYDFEYSSGSFNPLHPACSVYNNVFCTEGDFLSNVITKDNNWLNVEYNTLLNKDIQIYSDDEMYELTNEAQTAYIGTDGTQVGIYGNVSPFNTTLTIPHIISKKIAPKTENGKLKVNIKVEIGDNTL</sequence>
<dbReference type="InterPro" id="IPR011050">
    <property type="entry name" value="Pectin_lyase_fold/virulence"/>
</dbReference>
<feature type="chain" id="PRO_5027105815" evidence="1">
    <location>
        <begin position="21"/>
        <end position="359"/>
    </location>
</feature>
<organism evidence="2 3">
    <name type="scientific">Bacteroides cellulosilyticus</name>
    <dbReference type="NCBI Taxonomy" id="246787"/>
    <lineage>
        <taxon>Bacteria</taxon>
        <taxon>Pseudomonadati</taxon>
        <taxon>Bacteroidota</taxon>
        <taxon>Bacteroidia</taxon>
        <taxon>Bacteroidales</taxon>
        <taxon>Bacteroidaceae</taxon>
        <taxon>Bacteroides</taxon>
    </lineage>
</organism>
<comment type="caution">
    <text evidence="2">The sequence shown here is derived from an EMBL/GenBank/DDBJ whole genome shotgun (WGS) entry which is preliminary data.</text>
</comment>
<protein>
    <submittedName>
        <fullName evidence="2">Uncharacterized protein</fullName>
    </submittedName>
</protein>
<dbReference type="SUPFAM" id="SSF51126">
    <property type="entry name" value="Pectin lyase-like"/>
    <property type="match status" value="1"/>
</dbReference>
<dbReference type="EMBL" id="VVYX01000049">
    <property type="protein sequence ID" value="KAA5413477.1"/>
    <property type="molecule type" value="Genomic_DNA"/>
</dbReference>
<accession>A0A6L3JSA8</accession>